<reference evidence="4 5" key="1">
    <citation type="submission" date="2018-11" db="EMBL/GenBank/DDBJ databases">
        <authorList>
            <consortium name="Pathogen Informatics"/>
        </authorList>
    </citation>
    <scope>NUCLEOTIDE SEQUENCE [LARGE SCALE GENOMIC DNA]</scope>
    <source>
        <strain evidence="4 5">Egypt</strain>
    </source>
</reference>
<feature type="compositionally biased region" description="Polar residues" evidence="2">
    <location>
        <begin position="38"/>
        <end position="49"/>
    </location>
</feature>
<feature type="region of interest" description="Disordered" evidence="2">
    <location>
        <begin position="247"/>
        <end position="317"/>
    </location>
</feature>
<sequence length="347" mass="35207">MLEIEKVHELCDNFCSRYITCLRGKMPIDLVIEDRDSAGSTGSGNSPQPVSGPIPSNISSNNSSSNNNNNNNTSASAVNAVNASGGLTSHSSGNNLFNNLGDEGNTLSLQHSAHHHGMLGFPGYPGSGVPPGFRGDPSYAAAAAAASVPHVGGLLGLGGVYPPHAAPGSFPGGFNDLRYPQPPSAAHPSLAGFPDSANYYGQHPHTPASGTGPHHQGYHSGLVRDPRSGVLYPPSCSAGSAGSGFGGLDLNSDGRPPHLGSPYPSASSVGGNFSTSPGFGGTHPGGGLVGGGYPQTHQQLSTDALSTSSSSGVVGRSKHSSSSLPLVACVSRFEKVANRMPLDRRQL</sequence>
<accession>A0A3P8HQ02</accession>
<evidence type="ECO:0000259" key="3">
    <source>
        <dbReference type="Pfam" id="PF16493"/>
    </source>
</evidence>
<dbReference type="EMBL" id="UZAN01060966">
    <property type="protein sequence ID" value="VDP92830.1"/>
    <property type="molecule type" value="Genomic_DNA"/>
</dbReference>
<feature type="region of interest" description="Disordered" evidence="2">
    <location>
        <begin position="35"/>
        <end position="76"/>
    </location>
</feature>
<gene>
    <name evidence="4" type="ORF">ECPE_LOCUS15558</name>
</gene>
<dbReference type="OrthoDB" id="10056939at2759"/>
<dbReference type="Proteomes" id="UP000272942">
    <property type="component" value="Unassembled WGS sequence"/>
</dbReference>
<protein>
    <recommendedName>
        <fullName evidence="3">MEIS N-terminal domain-containing protein</fullName>
    </recommendedName>
</protein>
<proteinExistence type="predicted"/>
<evidence type="ECO:0000256" key="1">
    <source>
        <dbReference type="ARBA" id="ARBA00023242"/>
    </source>
</evidence>
<name>A0A3P8HQ02_9TREM</name>
<dbReference type="InterPro" id="IPR032453">
    <property type="entry name" value="PKNOX/Meis_N"/>
</dbReference>
<feature type="compositionally biased region" description="Gly residues" evidence="2">
    <location>
        <begin position="278"/>
        <end position="293"/>
    </location>
</feature>
<evidence type="ECO:0000313" key="5">
    <source>
        <dbReference type="Proteomes" id="UP000272942"/>
    </source>
</evidence>
<keyword evidence="5" id="KW-1185">Reference proteome</keyword>
<dbReference type="Pfam" id="PF16493">
    <property type="entry name" value="Meis_PKNOX_N"/>
    <property type="match status" value="1"/>
</dbReference>
<dbReference type="AlphaFoldDB" id="A0A3P8HQ02"/>
<keyword evidence="1" id="KW-0539">Nucleus</keyword>
<feature type="compositionally biased region" description="Low complexity" evidence="2">
    <location>
        <begin position="56"/>
        <end position="76"/>
    </location>
</feature>
<feature type="compositionally biased region" description="Low complexity" evidence="2">
    <location>
        <begin position="300"/>
        <end position="317"/>
    </location>
</feature>
<feature type="domain" description="MEIS N-terminal" evidence="3">
    <location>
        <begin position="1"/>
        <end position="29"/>
    </location>
</feature>
<evidence type="ECO:0000313" key="4">
    <source>
        <dbReference type="EMBL" id="VDP92830.1"/>
    </source>
</evidence>
<evidence type="ECO:0000256" key="2">
    <source>
        <dbReference type="SAM" id="MobiDB-lite"/>
    </source>
</evidence>
<feature type="compositionally biased region" description="Polar residues" evidence="2">
    <location>
        <begin position="264"/>
        <end position="277"/>
    </location>
</feature>
<feature type="region of interest" description="Disordered" evidence="2">
    <location>
        <begin position="172"/>
        <end position="235"/>
    </location>
</feature>
<organism evidence="4 5">
    <name type="scientific">Echinostoma caproni</name>
    <dbReference type="NCBI Taxonomy" id="27848"/>
    <lineage>
        <taxon>Eukaryota</taxon>
        <taxon>Metazoa</taxon>
        <taxon>Spiralia</taxon>
        <taxon>Lophotrochozoa</taxon>
        <taxon>Platyhelminthes</taxon>
        <taxon>Trematoda</taxon>
        <taxon>Digenea</taxon>
        <taxon>Plagiorchiida</taxon>
        <taxon>Echinostomata</taxon>
        <taxon>Echinostomatoidea</taxon>
        <taxon>Echinostomatidae</taxon>
        <taxon>Echinostoma</taxon>
    </lineage>
</organism>